<gene>
    <name evidence="1" type="ORF">DKW60_23400</name>
</gene>
<dbReference type="AlphaFoldDB" id="A0A317C0W3"/>
<name>A0A317C0W3_9GAMM</name>
<dbReference type="NCBIfam" id="NF047593">
    <property type="entry name" value="IS66_ISAeme5_TnpA"/>
    <property type="match status" value="1"/>
</dbReference>
<evidence type="ECO:0008006" key="3">
    <source>
        <dbReference type="Google" id="ProtNLM"/>
    </source>
</evidence>
<accession>A0A317C0W3</accession>
<keyword evidence="2" id="KW-1185">Reference proteome</keyword>
<dbReference type="EMBL" id="QGKM01000140">
    <property type="protein sequence ID" value="PWQ92009.1"/>
    <property type="molecule type" value="Genomic_DNA"/>
</dbReference>
<comment type="caution">
    <text evidence="1">The sequence shown here is derived from an EMBL/GenBank/DDBJ whole genome shotgun (WGS) entry which is preliminary data.</text>
</comment>
<reference evidence="1 2" key="1">
    <citation type="submission" date="2018-05" db="EMBL/GenBank/DDBJ databases">
        <title>Leucothrix arctica sp. nov., isolated from Arctic seawater.</title>
        <authorList>
            <person name="Choi A."/>
            <person name="Baek K."/>
        </authorList>
    </citation>
    <scope>NUCLEOTIDE SEQUENCE [LARGE SCALE GENOMIC DNA]</scope>
    <source>
        <strain evidence="1 2">JCM 18388</strain>
    </source>
</reference>
<evidence type="ECO:0000313" key="1">
    <source>
        <dbReference type="EMBL" id="PWQ92009.1"/>
    </source>
</evidence>
<dbReference type="RefSeq" id="WP_425451377.1">
    <property type="nucleotide sequence ID" value="NZ_QGKM01000140.1"/>
</dbReference>
<evidence type="ECO:0000313" key="2">
    <source>
        <dbReference type="Proteomes" id="UP000245539"/>
    </source>
</evidence>
<dbReference type="Proteomes" id="UP000245539">
    <property type="component" value="Unassembled WGS sequence"/>
</dbReference>
<sequence>MARRTQAQWQSLIQQFEQSGLSQVAFCQQHELNPTYFSLRRSKLRAMSAMPASRFVEASPMTPD</sequence>
<protein>
    <recommendedName>
        <fullName evidence="3">IS66 family insertion sequence element accessory protein TnpB</fullName>
    </recommendedName>
</protein>
<feature type="non-terminal residue" evidence="1">
    <location>
        <position position="64"/>
    </location>
</feature>
<proteinExistence type="predicted"/>
<organism evidence="1 2">
    <name type="scientific">Leucothrix pacifica</name>
    <dbReference type="NCBI Taxonomy" id="1247513"/>
    <lineage>
        <taxon>Bacteria</taxon>
        <taxon>Pseudomonadati</taxon>
        <taxon>Pseudomonadota</taxon>
        <taxon>Gammaproteobacteria</taxon>
        <taxon>Thiotrichales</taxon>
        <taxon>Thiotrichaceae</taxon>
        <taxon>Leucothrix</taxon>
    </lineage>
</organism>